<comment type="similarity">
    <text evidence="3">Belongs to the UreF family.</text>
</comment>
<evidence type="ECO:0000256" key="1">
    <source>
        <dbReference type="ARBA" id="ARBA00022988"/>
    </source>
</evidence>
<protein>
    <recommendedName>
        <fullName evidence="3">Urease accessory protein UreF</fullName>
    </recommendedName>
</protein>
<dbReference type="InterPro" id="IPR038277">
    <property type="entry name" value="UreF_sf"/>
</dbReference>
<evidence type="ECO:0000256" key="5">
    <source>
        <dbReference type="SAM" id="MobiDB-lite"/>
    </source>
</evidence>
<keyword evidence="7" id="KW-1185">Reference proteome</keyword>
<dbReference type="GO" id="GO:0016151">
    <property type="term" value="F:nickel cation binding"/>
    <property type="evidence" value="ECO:0007669"/>
    <property type="project" value="UniProtKB-UniRule"/>
</dbReference>
<comment type="function">
    <text evidence="3">Required for maturation of urease via the functional incorporation of the urease nickel metallocenter.</text>
</comment>
<comment type="subunit">
    <text evidence="3">UreD, UreF and UreG form a complex that acts as a GTP-hydrolysis-dependent molecular chaperone, activating the urease apoprotein by helping to assemble the nickel containing metallocenter of UreC. The UreE protein probably delivers the nickel.</text>
</comment>
<keyword evidence="2 3" id="KW-0143">Chaperone</keyword>
<dbReference type="EMBL" id="PEBI01000005">
    <property type="protein sequence ID" value="PJM72523.1"/>
    <property type="molecule type" value="Genomic_DNA"/>
</dbReference>
<dbReference type="OrthoDB" id="9798772at2"/>
<evidence type="ECO:0000313" key="7">
    <source>
        <dbReference type="Proteomes" id="UP000229095"/>
    </source>
</evidence>
<evidence type="ECO:0000256" key="4">
    <source>
        <dbReference type="SAM" id="Coils"/>
    </source>
</evidence>
<comment type="subcellular location">
    <subcellularLocation>
        <location evidence="3">Cytoplasm</location>
    </subcellularLocation>
</comment>
<dbReference type="PANTHER" id="PTHR33620">
    <property type="entry name" value="UREASE ACCESSORY PROTEIN F"/>
    <property type="match status" value="1"/>
</dbReference>
<feature type="coiled-coil region" evidence="4">
    <location>
        <begin position="73"/>
        <end position="100"/>
    </location>
</feature>
<dbReference type="Proteomes" id="UP000229095">
    <property type="component" value="Unassembled WGS sequence"/>
</dbReference>
<keyword evidence="3" id="KW-0963">Cytoplasm</keyword>
<comment type="caution">
    <text evidence="6">The sequence shown here is derived from an EMBL/GenBank/DDBJ whole genome shotgun (WGS) entry which is preliminary data.</text>
</comment>
<dbReference type="Pfam" id="PF01730">
    <property type="entry name" value="UreF"/>
    <property type="match status" value="1"/>
</dbReference>
<dbReference type="Gene3D" id="1.10.4190.10">
    <property type="entry name" value="Urease accessory protein UreF"/>
    <property type="match status" value="1"/>
</dbReference>
<dbReference type="GO" id="GO:0005737">
    <property type="term" value="C:cytoplasm"/>
    <property type="evidence" value="ECO:0007669"/>
    <property type="project" value="UniProtKB-SubCell"/>
</dbReference>
<dbReference type="PIRSF" id="PIRSF009467">
    <property type="entry name" value="Ureas_acces_UreF"/>
    <property type="match status" value="1"/>
</dbReference>
<evidence type="ECO:0000256" key="2">
    <source>
        <dbReference type="ARBA" id="ARBA00023186"/>
    </source>
</evidence>
<name>A0A2M9H6T5_9BIFI</name>
<keyword evidence="4" id="KW-0175">Coiled coil</keyword>
<reference evidence="6 7" key="1">
    <citation type="submission" date="2017-10" db="EMBL/GenBank/DDBJ databases">
        <title>Draft genome sequences of strains TRE 1, TRE 9, TRE H and TRI 7, isolated from tamarins, belonging to four potential novel Bifidobacterium species.</title>
        <authorList>
            <person name="Mattarelli P."/>
            <person name="Modesto M."/>
            <person name="Puglisi E."/>
            <person name="Morelli L."/>
            <person name="Spezio C."/>
            <person name="Bonetti A."/>
            <person name="Sandri C."/>
        </authorList>
    </citation>
    <scope>NUCLEOTIDE SEQUENCE [LARGE SCALE GENOMIC DNA]</scope>
    <source>
        <strain evidence="7">TRE1</strain>
    </source>
</reference>
<evidence type="ECO:0000256" key="3">
    <source>
        <dbReference type="HAMAP-Rule" id="MF_01385"/>
    </source>
</evidence>
<feature type="region of interest" description="Disordered" evidence="5">
    <location>
        <begin position="124"/>
        <end position="153"/>
    </location>
</feature>
<evidence type="ECO:0000313" key="6">
    <source>
        <dbReference type="EMBL" id="PJM72523.1"/>
    </source>
</evidence>
<dbReference type="AlphaFoldDB" id="A0A2M9H6T5"/>
<gene>
    <name evidence="3" type="primary">ureF</name>
    <name evidence="6" type="ORF">CS006_10110</name>
</gene>
<accession>A0A2M9H6T5</accession>
<dbReference type="HAMAP" id="MF_01385">
    <property type="entry name" value="UreF"/>
    <property type="match status" value="1"/>
</dbReference>
<sequence length="267" mass="29025">MSDDEIESRHLAMLQVCDSVFPIGAFALSNGMETFVQRDFLRKGPDFEQYLKNYLEVAPYKEIGQMVIAGKYAQDARLSAKGLERRLTELDELASALQSAREIREGSERMCARLIKLVDKMDAGQSAGNAGNVRSDAAGRNTHPDDAGIESRSPHLSTYRSLIAAGRCRGLHSIAMGLYAADHAASLRSAAVTYGYSLISALTMCAAKAIPLSQFAGQVALHDSFPNLVHAVDVAFTLKPDDLGISGAYLDIAAMQHETLYSRLYMS</sequence>
<dbReference type="PANTHER" id="PTHR33620:SF1">
    <property type="entry name" value="UREASE ACCESSORY PROTEIN F"/>
    <property type="match status" value="1"/>
</dbReference>
<proteinExistence type="inferred from homology"/>
<keyword evidence="1 3" id="KW-0996">Nickel insertion</keyword>
<organism evidence="6 7">
    <name type="scientific">Bifidobacterium primatium</name>
    <dbReference type="NCBI Taxonomy" id="2045438"/>
    <lineage>
        <taxon>Bacteria</taxon>
        <taxon>Bacillati</taxon>
        <taxon>Actinomycetota</taxon>
        <taxon>Actinomycetes</taxon>
        <taxon>Bifidobacteriales</taxon>
        <taxon>Bifidobacteriaceae</taxon>
        <taxon>Bifidobacterium</taxon>
    </lineage>
</organism>
<dbReference type="InterPro" id="IPR002639">
    <property type="entry name" value="UreF"/>
</dbReference>